<dbReference type="GO" id="GO:0004350">
    <property type="term" value="F:glutamate-5-semialdehyde dehydrogenase activity"/>
    <property type="evidence" value="ECO:0007669"/>
    <property type="project" value="UniProtKB-UniRule"/>
</dbReference>
<evidence type="ECO:0000256" key="7">
    <source>
        <dbReference type="HAMAP-Rule" id="MF_00412"/>
    </source>
</evidence>
<comment type="caution">
    <text evidence="9">The sequence shown here is derived from an EMBL/GenBank/DDBJ whole genome shotgun (WGS) entry which is preliminary data.</text>
</comment>
<evidence type="ECO:0000259" key="8">
    <source>
        <dbReference type="Pfam" id="PF00171"/>
    </source>
</evidence>
<dbReference type="PIRSF" id="PIRSF000151">
    <property type="entry name" value="GPR"/>
    <property type="match status" value="1"/>
</dbReference>
<keyword evidence="5 7" id="KW-0560">Oxidoreductase</keyword>
<evidence type="ECO:0000256" key="4">
    <source>
        <dbReference type="ARBA" id="ARBA00022857"/>
    </source>
</evidence>
<dbReference type="NCBIfam" id="TIGR00407">
    <property type="entry name" value="proA"/>
    <property type="match status" value="1"/>
</dbReference>
<evidence type="ECO:0000256" key="1">
    <source>
        <dbReference type="ARBA" id="ARBA00004985"/>
    </source>
</evidence>
<dbReference type="CDD" id="cd07079">
    <property type="entry name" value="ALDH_F18-19_ProA-GPR"/>
    <property type="match status" value="1"/>
</dbReference>
<keyword evidence="7" id="KW-0963">Cytoplasm</keyword>
<dbReference type="EC" id="1.2.1.41" evidence="7"/>
<dbReference type="NCBIfam" id="NF001221">
    <property type="entry name" value="PRK00197.1"/>
    <property type="match status" value="1"/>
</dbReference>
<proteinExistence type="inferred from homology"/>
<evidence type="ECO:0000256" key="5">
    <source>
        <dbReference type="ARBA" id="ARBA00023002"/>
    </source>
</evidence>
<dbReference type="InterPro" id="IPR012134">
    <property type="entry name" value="Glu-5-SA_DH"/>
</dbReference>
<dbReference type="UniPathway" id="UPA00098">
    <property type="reaction ID" value="UER00360"/>
</dbReference>
<comment type="function">
    <text evidence="7">Catalyzes the NADPH-dependent reduction of L-glutamate 5-phosphate into L-glutamate 5-semialdehyde and phosphate. The product spontaneously undergoes cyclization to form 1-pyrroline-5-carboxylate.</text>
</comment>
<evidence type="ECO:0000256" key="6">
    <source>
        <dbReference type="ARBA" id="ARBA00049024"/>
    </source>
</evidence>
<keyword evidence="2 7" id="KW-0028">Amino-acid biosynthesis</keyword>
<dbReference type="InterPro" id="IPR000965">
    <property type="entry name" value="GPR_dom"/>
</dbReference>
<dbReference type="InterPro" id="IPR016162">
    <property type="entry name" value="Ald_DH_N"/>
</dbReference>
<dbReference type="PANTHER" id="PTHR11063:SF8">
    <property type="entry name" value="DELTA-1-PYRROLINE-5-CARBOXYLATE SYNTHASE"/>
    <property type="match status" value="1"/>
</dbReference>
<evidence type="ECO:0000256" key="2">
    <source>
        <dbReference type="ARBA" id="ARBA00022605"/>
    </source>
</evidence>
<dbReference type="Gene3D" id="3.40.309.10">
    <property type="entry name" value="Aldehyde Dehydrogenase, Chain A, domain 2"/>
    <property type="match status" value="1"/>
</dbReference>
<evidence type="ECO:0000256" key="3">
    <source>
        <dbReference type="ARBA" id="ARBA00022650"/>
    </source>
</evidence>
<keyword evidence="3 7" id="KW-0641">Proline biosynthesis</keyword>
<dbReference type="PANTHER" id="PTHR11063">
    <property type="entry name" value="GLUTAMATE SEMIALDEHYDE DEHYDROGENASE"/>
    <property type="match status" value="1"/>
</dbReference>
<dbReference type="InterPro" id="IPR020593">
    <property type="entry name" value="G-glutamylP_reductase_CS"/>
</dbReference>
<gene>
    <name evidence="7" type="primary">proA</name>
    <name evidence="9" type="ORF">EBV78_01155</name>
</gene>
<dbReference type="SUPFAM" id="SSF53720">
    <property type="entry name" value="ALDH-like"/>
    <property type="match status" value="1"/>
</dbReference>
<dbReference type="FunFam" id="3.40.309.10:FF:000006">
    <property type="entry name" value="Gamma-glutamyl phosphate reductase"/>
    <property type="match status" value="1"/>
</dbReference>
<comment type="catalytic activity">
    <reaction evidence="6 7">
        <text>L-glutamate 5-semialdehyde + phosphate + NADP(+) = L-glutamyl 5-phosphate + NADPH + H(+)</text>
        <dbReference type="Rhea" id="RHEA:19541"/>
        <dbReference type="ChEBI" id="CHEBI:15378"/>
        <dbReference type="ChEBI" id="CHEBI:43474"/>
        <dbReference type="ChEBI" id="CHEBI:57783"/>
        <dbReference type="ChEBI" id="CHEBI:58066"/>
        <dbReference type="ChEBI" id="CHEBI:58274"/>
        <dbReference type="ChEBI" id="CHEBI:58349"/>
        <dbReference type="EC" id="1.2.1.41"/>
    </reaction>
</comment>
<dbReference type="GO" id="GO:0055129">
    <property type="term" value="P:L-proline biosynthetic process"/>
    <property type="evidence" value="ECO:0007669"/>
    <property type="project" value="UniProtKB-UniRule"/>
</dbReference>
<dbReference type="Gene3D" id="3.40.605.10">
    <property type="entry name" value="Aldehyde Dehydrogenase, Chain A, domain 1"/>
    <property type="match status" value="1"/>
</dbReference>
<dbReference type="GO" id="GO:0050661">
    <property type="term" value="F:NADP binding"/>
    <property type="evidence" value="ECO:0007669"/>
    <property type="project" value="InterPro"/>
</dbReference>
<keyword evidence="4 7" id="KW-0521">NADP</keyword>
<protein>
    <recommendedName>
        <fullName evidence="7">Gamma-glutamyl phosphate reductase</fullName>
        <shortName evidence="7">GPR</shortName>
        <ecNumber evidence="7">1.2.1.41</ecNumber>
    </recommendedName>
    <alternativeName>
        <fullName evidence="7">Glutamate-5-semialdehyde dehydrogenase</fullName>
    </alternativeName>
    <alternativeName>
        <fullName evidence="7">Glutamyl-gamma-semialdehyde dehydrogenase</fullName>
        <shortName evidence="7">GSA dehydrogenase</shortName>
    </alternativeName>
</protein>
<accession>A0A845S4N4</accession>
<organism evidence="9 10">
    <name type="scientific">Candidatus Fonsibacter lacus</name>
    <dbReference type="NCBI Taxonomy" id="2576439"/>
    <lineage>
        <taxon>Bacteria</taxon>
        <taxon>Pseudomonadati</taxon>
        <taxon>Pseudomonadota</taxon>
        <taxon>Alphaproteobacteria</taxon>
        <taxon>Candidatus Pelagibacterales</taxon>
        <taxon>Candidatus Pelagibacterales incertae sedis</taxon>
        <taxon>Candidatus Fonsibacter</taxon>
    </lineage>
</organism>
<dbReference type="GO" id="GO:0005737">
    <property type="term" value="C:cytoplasm"/>
    <property type="evidence" value="ECO:0007669"/>
    <property type="project" value="UniProtKB-SubCell"/>
</dbReference>
<comment type="subcellular location">
    <subcellularLocation>
        <location evidence="7">Cytoplasm</location>
    </subcellularLocation>
</comment>
<dbReference type="AlphaFoldDB" id="A0A845S4N4"/>
<dbReference type="EMBL" id="RGGN01000023">
    <property type="protein sequence ID" value="NCU62693.1"/>
    <property type="molecule type" value="Genomic_DNA"/>
</dbReference>
<dbReference type="InterPro" id="IPR016161">
    <property type="entry name" value="Ald_DH/histidinol_DH"/>
</dbReference>
<sequence>MSNSYLDKIGLNALNASKDLSLLNERKKNKVLTDFYKNLKSNKKKILNANKIDISKANRKGLSQNLIDRLILNDSKINYIIKSVQEIIKFKDPTQRIIAKWKRPNGMVINKYTVPIGVIGVIYESRPNVTSDVATLCFKSGNAVILRGGSEAIQTNKIISEYFRKSLRKNNINENCVQLINNTNRKFVDYMLSKMERFIDVIIPRGGKNLVKKVQTMSNVPTIGHLEGLCHVYIDKFADLNMAKKITLNAKMRNTSVCGAAETLLIHKACIKTHLKPILQLLNISGCKIIGDKITKRNYINSNISLAKEKDWKTEYLDSIISVKVVSGVDEAIDHINKYGTRHTDSIVTNNKKNAMLFLSKVNSAIVLHNASTQFADGNEFGFGAEVGISTNKLHPRGPVGLEQLVTYKYLVKGNGQIRP</sequence>
<dbReference type="HAMAP" id="MF_00412">
    <property type="entry name" value="ProA"/>
    <property type="match status" value="1"/>
</dbReference>
<evidence type="ECO:0000313" key="10">
    <source>
        <dbReference type="Proteomes" id="UP000572953"/>
    </source>
</evidence>
<comment type="similarity">
    <text evidence="7">Belongs to the gamma-glutamyl phosphate reductase family.</text>
</comment>
<dbReference type="InterPro" id="IPR015590">
    <property type="entry name" value="Aldehyde_DH_dom"/>
</dbReference>
<evidence type="ECO:0000313" key="9">
    <source>
        <dbReference type="EMBL" id="NCU62693.1"/>
    </source>
</evidence>
<reference evidence="9 10" key="1">
    <citation type="submission" date="2018-10" db="EMBL/GenBank/DDBJ databases">
        <title>Iterative Subtractive Binning of Freshwater Chronoseries Metagenomes Recovers Nearly Complete Genomes from over Four Hundred Novel Species.</title>
        <authorList>
            <person name="Rodriguez-R L.M."/>
            <person name="Tsementzi D."/>
            <person name="Luo C."/>
            <person name="Konstantinidis K.T."/>
        </authorList>
    </citation>
    <scope>NUCLEOTIDE SEQUENCE [LARGE SCALE GENOMIC DNA]</scope>
    <source>
        <strain evidence="9">WB7_2B_003</strain>
    </source>
</reference>
<comment type="pathway">
    <text evidence="1 7">Amino-acid biosynthesis; L-proline biosynthesis; L-glutamate 5-semialdehyde from L-glutamate: step 2/2.</text>
</comment>
<feature type="domain" description="Aldehyde dehydrogenase" evidence="8">
    <location>
        <begin position="11"/>
        <end position="277"/>
    </location>
</feature>
<dbReference type="InterPro" id="IPR016163">
    <property type="entry name" value="Ald_DH_C"/>
</dbReference>
<dbReference type="Proteomes" id="UP000572953">
    <property type="component" value="Unassembled WGS sequence"/>
</dbReference>
<name>A0A845S4N4_9PROT</name>
<dbReference type="Pfam" id="PF00171">
    <property type="entry name" value="Aldedh"/>
    <property type="match status" value="1"/>
</dbReference>
<dbReference type="PROSITE" id="PS01223">
    <property type="entry name" value="PROA"/>
    <property type="match status" value="1"/>
</dbReference>